<reference evidence="2 3" key="1">
    <citation type="submission" date="2021-03" db="EMBL/GenBank/DDBJ databases">
        <title>Leishmania (Mundinia) martiniquensis Genome sequencing and assembly.</title>
        <authorList>
            <person name="Almutairi H."/>
            <person name="Gatherer D."/>
        </authorList>
    </citation>
    <scope>NUCLEOTIDE SEQUENCE [LARGE SCALE GENOMIC DNA]</scope>
    <source>
        <strain evidence="2">LSCM1</strain>
    </source>
</reference>
<name>A0A836KSW2_9TRYP</name>
<dbReference type="RefSeq" id="XP_067179642.1">
    <property type="nucleotide sequence ID" value="XM_067323007.1"/>
</dbReference>
<feature type="compositionally biased region" description="Low complexity" evidence="1">
    <location>
        <begin position="382"/>
        <end position="395"/>
    </location>
</feature>
<dbReference type="GeneID" id="92515519"/>
<protein>
    <submittedName>
        <fullName evidence="2">Uncharacterized protein</fullName>
    </submittedName>
</protein>
<proteinExistence type="predicted"/>
<feature type="region of interest" description="Disordered" evidence="1">
    <location>
        <begin position="258"/>
        <end position="302"/>
    </location>
</feature>
<feature type="region of interest" description="Disordered" evidence="1">
    <location>
        <begin position="527"/>
        <end position="572"/>
    </location>
</feature>
<feature type="compositionally biased region" description="Polar residues" evidence="1">
    <location>
        <begin position="187"/>
        <end position="197"/>
    </location>
</feature>
<gene>
    <name evidence="2" type="ORF">LSCM1_05554</name>
</gene>
<organism evidence="2 3">
    <name type="scientific">Leishmania martiniquensis</name>
    <dbReference type="NCBI Taxonomy" id="1580590"/>
    <lineage>
        <taxon>Eukaryota</taxon>
        <taxon>Discoba</taxon>
        <taxon>Euglenozoa</taxon>
        <taxon>Kinetoplastea</taxon>
        <taxon>Metakinetoplastina</taxon>
        <taxon>Trypanosomatida</taxon>
        <taxon>Trypanosomatidae</taxon>
        <taxon>Leishmaniinae</taxon>
        <taxon>Leishmania</taxon>
    </lineage>
</organism>
<dbReference type="KEGG" id="lmat:92515519"/>
<comment type="caution">
    <text evidence="2">The sequence shown here is derived from an EMBL/GenBank/DDBJ whole genome shotgun (WGS) entry which is preliminary data.</text>
</comment>
<dbReference type="OrthoDB" id="246526at2759"/>
<feature type="compositionally biased region" description="Low complexity" evidence="1">
    <location>
        <begin position="488"/>
        <end position="497"/>
    </location>
</feature>
<evidence type="ECO:0000256" key="1">
    <source>
        <dbReference type="SAM" id="MobiDB-lite"/>
    </source>
</evidence>
<feature type="region of interest" description="Disordered" evidence="1">
    <location>
        <begin position="382"/>
        <end position="449"/>
    </location>
</feature>
<feature type="region of interest" description="Disordered" evidence="1">
    <location>
        <begin position="467"/>
        <end position="497"/>
    </location>
</feature>
<sequence length="572" mass="60816">MAAATPAASAGAPLPSTPSPCDLFATESEAYFCLCCNVRCSGLALLVGSHTSHDYLPLSDALLYLPAALLREAREVVQEAEENFTKPWRVQDQQREGTLLHLLELRRSKVAAVAQILAELRQVDDRLLRVTEAKALDVANWRHQLRGLHRKMEKLHRGATALSACLAPASPSPVGDGTANVDGERSQGATTSRTPWSQKPHLAQKELSQVCQVLQMQLAQLQEEEFASVQRLEAWHRLLSEVPWGSNASGSLSYAADSIGGKKDDAQRAAPSTAAPGAAAAGIIQTPTHEPPPPSRSCSSELWHASKAAARNAPCTSAPDASLGQLQQNASLPPSLEADASAAACDPLHLPDAEVVLLQHALHNINGALRQRLLHAAAASLSSSSSSRSPPTSHHAFGREATDTGITISGLPPLPDATPLRSMQDFTKSNSSSDAAATGAQQSSAHMSERITDRAGIATAAYATLSARGRQQESSPVPRRAEVTAPVTSAETETALDAAEEAQRRVWRQSLHLREQEMKESLNQLLQNVTTASSTPPSRARGSVEATDDAGRPASSAVCSSIPAYQRSWESR</sequence>
<keyword evidence="3" id="KW-1185">Reference proteome</keyword>
<feature type="compositionally biased region" description="Polar residues" evidence="1">
    <location>
        <begin position="527"/>
        <end position="537"/>
    </location>
</feature>
<feature type="compositionally biased region" description="Polar residues" evidence="1">
    <location>
        <begin position="424"/>
        <end position="446"/>
    </location>
</feature>
<feature type="region of interest" description="Disordered" evidence="1">
    <location>
        <begin position="169"/>
        <end position="200"/>
    </location>
</feature>
<dbReference type="EMBL" id="JAFEUZ010000017">
    <property type="protein sequence ID" value="KAG5481535.1"/>
    <property type="molecule type" value="Genomic_DNA"/>
</dbReference>
<evidence type="ECO:0000313" key="2">
    <source>
        <dbReference type="EMBL" id="KAG5481535.1"/>
    </source>
</evidence>
<dbReference type="Proteomes" id="UP000673552">
    <property type="component" value="Chromosome 17"/>
</dbReference>
<dbReference type="AlphaFoldDB" id="A0A836KSW2"/>
<evidence type="ECO:0000313" key="3">
    <source>
        <dbReference type="Proteomes" id="UP000673552"/>
    </source>
</evidence>
<accession>A0A836KSW2</accession>
<feature type="compositionally biased region" description="Low complexity" evidence="1">
    <location>
        <begin position="268"/>
        <end position="286"/>
    </location>
</feature>